<dbReference type="PANTHER" id="PTHR21089:SF1">
    <property type="entry name" value="BIFUNCTIONAL 3-DEHYDROQUINATE DEHYDRATASE_SHIKIMATE DEHYDROGENASE, CHLOROPLASTIC"/>
    <property type="match status" value="1"/>
</dbReference>
<dbReference type="PANTHER" id="PTHR21089">
    <property type="entry name" value="SHIKIMATE DEHYDROGENASE"/>
    <property type="match status" value="1"/>
</dbReference>
<dbReference type="InterPro" id="IPR046346">
    <property type="entry name" value="Aminoacid_DH-like_N_sf"/>
</dbReference>
<feature type="domain" description="Shikimate dehydrogenase substrate binding N-terminal" evidence="4">
    <location>
        <begin position="6"/>
        <end position="88"/>
    </location>
</feature>
<accession>A0ABV8PVS8</accession>
<dbReference type="InterPro" id="IPR036291">
    <property type="entry name" value="NAD(P)-bd_dom_sf"/>
</dbReference>
<evidence type="ECO:0000256" key="1">
    <source>
        <dbReference type="ARBA" id="ARBA00004871"/>
    </source>
</evidence>
<evidence type="ECO:0000259" key="4">
    <source>
        <dbReference type="Pfam" id="PF08501"/>
    </source>
</evidence>
<keyword evidence="6" id="KW-1185">Reference proteome</keyword>
<organism evidence="5 6">
    <name type="scientific">Parasediminibacterium paludis</name>
    <dbReference type="NCBI Taxonomy" id="908966"/>
    <lineage>
        <taxon>Bacteria</taxon>
        <taxon>Pseudomonadati</taxon>
        <taxon>Bacteroidota</taxon>
        <taxon>Chitinophagia</taxon>
        <taxon>Chitinophagales</taxon>
        <taxon>Chitinophagaceae</taxon>
        <taxon>Parasediminibacterium</taxon>
    </lineage>
</organism>
<keyword evidence="2" id="KW-0560">Oxidoreductase</keyword>
<evidence type="ECO:0000256" key="2">
    <source>
        <dbReference type="ARBA" id="ARBA00023002"/>
    </source>
</evidence>
<dbReference type="Gene3D" id="3.40.50.10860">
    <property type="entry name" value="Leucine Dehydrogenase, chain A, domain 1"/>
    <property type="match status" value="1"/>
</dbReference>
<proteinExistence type="predicted"/>
<reference evidence="6" key="1">
    <citation type="journal article" date="2019" name="Int. J. Syst. Evol. Microbiol.">
        <title>The Global Catalogue of Microorganisms (GCM) 10K type strain sequencing project: providing services to taxonomists for standard genome sequencing and annotation.</title>
        <authorList>
            <consortium name="The Broad Institute Genomics Platform"/>
            <consortium name="The Broad Institute Genome Sequencing Center for Infectious Disease"/>
            <person name="Wu L."/>
            <person name="Ma J."/>
        </authorList>
    </citation>
    <scope>NUCLEOTIDE SEQUENCE [LARGE SCALE GENOMIC DNA]</scope>
    <source>
        <strain evidence="6">CECT 8010</strain>
    </source>
</reference>
<dbReference type="SUPFAM" id="SSF51735">
    <property type="entry name" value="NAD(P)-binding Rossmann-fold domains"/>
    <property type="match status" value="1"/>
</dbReference>
<keyword evidence="3" id="KW-0028">Amino-acid biosynthesis</keyword>
<dbReference type="RefSeq" id="WP_379012508.1">
    <property type="nucleotide sequence ID" value="NZ_JBHSDC010000003.1"/>
</dbReference>
<dbReference type="Pfam" id="PF08501">
    <property type="entry name" value="Shikimate_dh_N"/>
    <property type="match status" value="1"/>
</dbReference>
<dbReference type="Proteomes" id="UP001595906">
    <property type="component" value="Unassembled WGS sequence"/>
</dbReference>
<dbReference type="CDD" id="cd01065">
    <property type="entry name" value="NAD_bind_Shikimate_DH"/>
    <property type="match status" value="1"/>
</dbReference>
<keyword evidence="3" id="KW-0057">Aromatic amino acid biosynthesis</keyword>
<dbReference type="SUPFAM" id="SSF53223">
    <property type="entry name" value="Aminoacid dehydrogenase-like, N-terminal domain"/>
    <property type="match status" value="1"/>
</dbReference>
<dbReference type="InterPro" id="IPR022893">
    <property type="entry name" value="Shikimate_DH_fam"/>
</dbReference>
<comment type="caution">
    <text evidence="5">The sequence shown here is derived from an EMBL/GenBank/DDBJ whole genome shotgun (WGS) entry which is preliminary data.</text>
</comment>
<protein>
    <submittedName>
        <fullName evidence="5">Shikimate dehydrogenase family protein</fullName>
    </submittedName>
</protein>
<gene>
    <name evidence="5" type="ORF">ACFOW1_04420</name>
</gene>
<name>A0ABV8PVS8_9BACT</name>
<comment type="pathway">
    <text evidence="1">Metabolic intermediate biosynthesis; chorismate biosynthesis; chorismate from D-erythrose 4-phosphate and phosphoenolpyruvate: step 4/7.</text>
</comment>
<sequence>MRLFALIGFPLTHSFSEKYFTEKFAREGITDANFKAFSFEQIDDLKGILASHPNLEGFAITIPHKKAVLDFLNESTTAVKVMGACNCVRIKNGKLFGHNTDVLGFELSFAPLLQPHHTKALVLGSGGASAAVEFILNKRGIDYKIVSRSKKDERNYLVYEEVDAALLQEYTIIINASPVGTYPNVEEAPNLPYHLLTPQHYLFDLVYNPAETKFLQLGKAQGATVKNGYDMLVLQAEENWRIWNDLV</sequence>
<evidence type="ECO:0000256" key="3">
    <source>
        <dbReference type="ARBA" id="ARBA00023141"/>
    </source>
</evidence>
<evidence type="ECO:0000313" key="6">
    <source>
        <dbReference type="Proteomes" id="UP001595906"/>
    </source>
</evidence>
<evidence type="ECO:0000313" key="5">
    <source>
        <dbReference type="EMBL" id="MFC4231121.1"/>
    </source>
</evidence>
<dbReference type="InterPro" id="IPR013708">
    <property type="entry name" value="Shikimate_DH-bd_N"/>
</dbReference>
<dbReference type="EMBL" id="JBHSDC010000003">
    <property type="protein sequence ID" value="MFC4231121.1"/>
    <property type="molecule type" value="Genomic_DNA"/>
</dbReference>
<dbReference type="Gene3D" id="3.40.50.720">
    <property type="entry name" value="NAD(P)-binding Rossmann-like Domain"/>
    <property type="match status" value="1"/>
</dbReference>